<evidence type="ECO:0000256" key="4">
    <source>
        <dbReference type="ARBA" id="ARBA00023002"/>
    </source>
</evidence>
<dbReference type="PANTHER" id="PTHR43756:SF5">
    <property type="entry name" value="CHOLINE MONOOXYGENASE, CHLOROPLASTIC"/>
    <property type="match status" value="1"/>
</dbReference>
<dbReference type="AlphaFoldDB" id="A0A366DUU3"/>
<protein>
    <submittedName>
        <fullName evidence="8">Phenylpropionate dioxygenase-like ring-hydroxylating dioxygenase large terminal subunit</fullName>
    </submittedName>
</protein>
<evidence type="ECO:0000256" key="3">
    <source>
        <dbReference type="ARBA" id="ARBA00022723"/>
    </source>
</evidence>
<proteinExistence type="predicted"/>
<keyword evidence="5" id="KW-0408">Iron</keyword>
<keyword evidence="9" id="KW-1185">Reference proteome</keyword>
<evidence type="ECO:0000256" key="1">
    <source>
        <dbReference type="ARBA" id="ARBA00001962"/>
    </source>
</evidence>
<dbReference type="GO" id="GO:0005506">
    <property type="term" value="F:iron ion binding"/>
    <property type="evidence" value="ECO:0007669"/>
    <property type="project" value="InterPro"/>
</dbReference>
<keyword evidence="3" id="KW-0479">Metal-binding</keyword>
<keyword evidence="2" id="KW-0001">2Fe-2S</keyword>
<dbReference type="RefSeq" id="WP_067512064.1">
    <property type="nucleotide sequence ID" value="NZ_CP107943.1"/>
</dbReference>
<dbReference type="Pfam" id="PF00355">
    <property type="entry name" value="Rieske"/>
    <property type="match status" value="1"/>
</dbReference>
<keyword evidence="8" id="KW-0223">Dioxygenase</keyword>
<keyword evidence="6" id="KW-0411">Iron-sulfur</keyword>
<dbReference type="Gene3D" id="2.102.10.10">
    <property type="entry name" value="Rieske [2Fe-2S] iron-sulphur domain"/>
    <property type="match status" value="1"/>
</dbReference>
<dbReference type="Pfam" id="PF00848">
    <property type="entry name" value="Ring_hydroxyl_A"/>
    <property type="match status" value="1"/>
</dbReference>
<evidence type="ECO:0000256" key="6">
    <source>
        <dbReference type="ARBA" id="ARBA00023014"/>
    </source>
</evidence>
<gene>
    <name evidence="8" type="ORF">DFR74_102102</name>
</gene>
<dbReference type="GO" id="GO:0004497">
    <property type="term" value="F:monooxygenase activity"/>
    <property type="evidence" value="ECO:0007669"/>
    <property type="project" value="UniProtKB-ARBA"/>
</dbReference>
<dbReference type="OrthoDB" id="5243643at2"/>
<sequence length="381" mass="42038">MPVLTRIDDILTDLRAYLGDDAPALSLPPAAYTSPELWELECERIFHRSWFLVAHTDQLAAPGDYVAVSVAGEMAVVVRDGDGVLRGHSPVCRHRLMPLVEPGAGNTAAFTCRYHLWKYGLDGRLRGAPYMAENKEFRADECRLPGFAVAEWNGFVWLNLDARAEPVAAHLDLIAPHFAGYRLDRMVQVDSWSLEWRANWKLVMENGHENYHVLGLHRETLQPFMPGGGDIHVEVASPWMLHLRIPLAMSVDSAMLSLDDVQRAHAMVGLAFPASAFIALADQVVWLTFLPSTIDSVRVLGGVLTLPELAVGSADLARTQQAVTAMINDEDRSGLEAVQRGAGSRYAERGHLSPKERPGVLAFYRDLAHALLDDGPWPGTL</sequence>
<dbReference type="PRINTS" id="PR00090">
    <property type="entry name" value="RNGDIOXGNASE"/>
</dbReference>
<dbReference type="PANTHER" id="PTHR43756">
    <property type="entry name" value="CHOLINE MONOOXYGENASE, CHLOROPLASTIC"/>
    <property type="match status" value="1"/>
</dbReference>
<dbReference type="SUPFAM" id="SSF50022">
    <property type="entry name" value="ISP domain"/>
    <property type="match status" value="1"/>
</dbReference>
<dbReference type="GO" id="GO:0051213">
    <property type="term" value="F:dioxygenase activity"/>
    <property type="evidence" value="ECO:0007669"/>
    <property type="project" value="UniProtKB-KW"/>
</dbReference>
<dbReference type="PROSITE" id="PS51296">
    <property type="entry name" value="RIESKE"/>
    <property type="match status" value="1"/>
</dbReference>
<dbReference type="InterPro" id="IPR001663">
    <property type="entry name" value="Rng_hydr_dOase-A"/>
</dbReference>
<comment type="caution">
    <text evidence="8">The sequence shown here is derived from an EMBL/GenBank/DDBJ whole genome shotgun (WGS) entry which is preliminary data.</text>
</comment>
<dbReference type="InterPro" id="IPR015879">
    <property type="entry name" value="Ring_hydroxy_dOase_asu_C_dom"/>
</dbReference>
<dbReference type="EMBL" id="QNRE01000002">
    <property type="protein sequence ID" value="RBO93685.1"/>
    <property type="molecule type" value="Genomic_DNA"/>
</dbReference>
<evidence type="ECO:0000259" key="7">
    <source>
        <dbReference type="PROSITE" id="PS51296"/>
    </source>
</evidence>
<name>A0A366DUU3_9NOCA</name>
<evidence type="ECO:0000256" key="2">
    <source>
        <dbReference type="ARBA" id="ARBA00022714"/>
    </source>
</evidence>
<dbReference type="InterPro" id="IPR017941">
    <property type="entry name" value="Rieske_2Fe-2S"/>
</dbReference>
<keyword evidence="4" id="KW-0560">Oxidoreductase</keyword>
<dbReference type="Proteomes" id="UP000252586">
    <property type="component" value="Unassembled WGS sequence"/>
</dbReference>
<dbReference type="InterPro" id="IPR036922">
    <property type="entry name" value="Rieske_2Fe-2S_sf"/>
</dbReference>
<accession>A0A366DUU3</accession>
<dbReference type="STRING" id="1210090.GCA_001613185_05164"/>
<evidence type="ECO:0000256" key="5">
    <source>
        <dbReference type="ARBA" id="ARBA00023004"/>
    </source>
</evidence>
<dbReference type="GO" id="GO:0016705">
    <property type="term" value="F:oxidoreductase activity, acting on paired donors, with incorporation or reduction of molecular oxygen"/>
    <property type="evidence" value="ECO:0007669"/>
    <property type="project" value="UniProtKB-ARBA"/>
</dbReference>
<organism evidence="8 9">
    <name type="scientific">Nocardia puris</name>
    <dbReference type="NCBI Taxonomy" id="208602"/>
    <lineage>
        <taxon>Bacteria</taxon>
        <taxon>Bacillati</taxon>
        <taxon>Actinomycetota</taxon>
        <taxon>Actinomycetes</taxon>
        <taxon>Mycobacteriales</taxon>
        <taxon>Nocardiaceae</taxon>
        <taxon>Nocardia</taxon>
    </lineage>
</organism>
<evidence type="ECO:0000313" key="9">
    <source>
        <dbReference type="Proteomes" id="UP000252586"/>
    </source>
</evidence>
<reference evidence="8 9" key="1">
    <citation type="submission" date="2018-06" db="EMBL/GenBank/DDBJ databases">
        <title>Genomic Encyclopedia of Type Strains, Phase IV (KMG-IV): sequencing the most valuable type-strain genomes for metagenomic binning, comparative biology and taxonomic classification.</title>
        <authorList>
            <person name="Goeker M."/>
        </authorList>
    </citation>
    <scope>NUCLEOTIDE SEQUENCE [LARGE SCALE GENOMIC DNA]</scope>
    <source>
        <strain evidence="8 9">DSM 44599</strain>
    </source>
</reference>
<evidence type="ECO:0000313" key="8">
    <source>
        <dbReference type="EMBL" id="RBO93685.1"/>
    </source>
</evidence>
<dbReference type="Gene3D" id="3.90.380.10">
    <property type="entry name" value="Naphthalene 1,2-dioxygenase Alpha Subunit, Chain A, domain 1"/>
    <property type="match status" value="2"/>
</dbReference>
<dbReference type="SUPFAM" id="SSF55961">
    <property type="entry name" value="Bet v1-like"/>
    <property type="match status" value="1"/>
</dbReference>
<comment type="cofactor">
    <cofactor evidence="1">
        <name>Fe cation</name>
        <dbReference type="ChEBI" id="CHEBI:24875"/>
    </cofactor>
</comment>
<dbReference type="GO" id="GO:0051537">
    <property type="term" value="F:2 iron, 2 sulfur cluster binding"/>
    <property type="evidence" value="ECO:0007669"/>
    <property type="project" value="UniProtKB-KW"/>
</dbReference>
<feature type="domain" description="Rieske" evidence="7">
    <location>
        <begin position="50"/>
        <end position="158"/>
    </location>
</feature>
<dbReference type="CDD" id="cd03469">
    <property type="entry name" value="Rieske_RO_Alpha_N"/>
    <property type="match status" value="1"/>
</dbReference>